<dbReference type="Gene3D" id="3.30.70.1170">
    <property type="entry name" value="Sun protein, domain 3"/>
    <property type="match status" value="1"/>
</dbReference>
<keyword evidence="5 9" id="KW-0808">Transferase</keyword>
<dbReference type="InterPro" id="IPR023273">
    <property type="entry name" value="RCMT_NOP2"/>
</dbReference>
<dbReference type="AlphaFoldDB" id="A0AA38HHF4"/>
<comment type="caution">
    <text evidence="9">Lacks conserved residue(s) required for the propagation of feature annotation.</text>
</comment>
<organism evidence="11 12">
    <name type="scientific">Zophobas morio</name>
    <dbReference type="NCBI Taxonomy" id="2755281"/>
    <lineage>
        <taxon>Eukaryota</taxon>
        <taxon>Metazoa</taxon>
        <taxon>Ecdysozoa</taxon>
        <taxon>Arthropoda</taxon>
        <taxon>Hexapoda</taxon>
        <taxon>Insecta</taxon>
        <taxon>Pterygota</taxon>
        <taxon>Neoptera</taxon>
        <taxon>Endopterygota</taxon>
        <taxon>Coleoptera</taxon>
        <taxon>Polyphaga</taxon>
        <taxon>Cucujiformia</taxon>
        <taxon>Tenebrionidae</taxon>
        <taxon>Zophobas</taxon>
    </lineage>
</organism>
<evidence type="ECO:0000256" key="2">
    <source>
        <dbReference type="ARBA" id="ARBA00007494"/>
    </source>
</evidence>
<evidence type="ECO:0000256" key="5">
    <source>
        <dbReference type="ARBA" id="ARBA00022679"/>
    </source>
</evidence>
<gene>
    <name evidence="11" type="ORF">Zmor_012361</name>
</gene>
<comment type="subcellular location">
    <subcellularLocation>
        <location evidence="1">Nucleus</location>
        <location evidence="1">Nucleolus</location>
    </subcellularLocation>
</comment>
<dbReference type="EMBL" id="JALNTZ010003944">
    <property type="protein sequence ID" value="KAJ3615709.1"/>
    <property type="molecule type" value="Genomic_DNA"/>
</dbReference>
<dbReference type="SUPFAM" id="SSF53335">
    <property type="entry name" value="S-adenosyl-L-methionine-dependent methyltransferases"/>
    <property type="match status" value="1"/>
</dbReference>
<dbReference type="GO" id="GO:0009383">
    <property type="term" value="F:rRNA (cytosine-C5-)-methyltransferase activity"/>
    <property type="evidence" value="ECO:0007669"/>
    <property type="project" value="TreeGrafter"/>
</dbReference>
<dbReference type="GO" id="GO:0005730">
    <property type="term" value="C:nucleolus"/>
    <property type="evidence" value="ECO:0007669"/>
    <property type="project" value="UniProtKB-SubCell"/>
</dbReference>
<name>A0AA38HHF4_9CUCU</name>
<dbReference type="GO" id="GO:0070475">
    <property type="term" value="P:rRNA base methylation"/>
    <property type="evidence" value="ECO:0007669"/>
    <property type="project" value="TreeGrafter"/>
</dbReference>
<evidence type="ECO:0000256" key="7">
    <source>
        <dbReference type="ARBA" id="ARBA00022884"/>
    </source>
</evidence>
<dbReference type="PROSITE" id="PS51686">
    <property type="entry name" value="SAM_MT_RSMB_NOP"/>
    <property type="match status" value="1"/>
</dbReference>
<evidence type="ECO:0000256" key="4">
    <source>
        <dbReference type="ARBA" id="ARBA00022603"/>
    </source>
</evidence>
<comment type="similarity">
    <text evidence="2 9">Belongs to the class I-like SAM-binding methyltransferase superfamily. RsmB/NOP family.</text>
</comment>
<dbReference type="InterPro" id="IPR029063">
    <property type="entry name" value="SAM-dependent_MTases_sf"/>
</dbReference>
<feature type="domain" description="SAM-dependent MTase RsmB/NOP-type" evidence="10">
    <location>
        <begin position="189"/>
        <end position="278"/>
    </location>
</feature>
<keyword evidence="6 9" id="KW-0949">S-adenosyl-L-methionine</keyword>
<evidence type="ECO:0000313" key="11">
    <source>
        <dbReference type="EMBL" id="KAJ3615709.1"/>
    </source>
</evidence>
<dbReference type="GO" id="GO:0000470">
    <property type="term" value="P:maturation of LSU-rRNA"/>
    <property type="evidence" value="ECO:0007669"/>
    <property type="project" value="TreeGrafter"/>
</dbReference>
<evidence type="ECO:0000256" key="8">
    <source>
        <dbReference type="ARBA" id="ARBA00023242"/>
    </source>
</evidence>
<dbReference type="InterPro" id="IPR054728">
    <property type="entry name" value="RsmB-like_ferredoxin"/>
</dbReference>
<keyword evidence="4 9" id="KW-0489">Methyltransferase</keyword>
<keyword evidence="7 9" id="KW-0694">RNA-binding</keyword>
<dbReference type="PANTHER" id="PTHR22807">
    <property type="entry name" value="NOP2 YEAST -RELATED NOL1/NOP2/FMU SUN DOMAIN-CONTAINING"/>
    <property type="match status" value="1"/>
</dbReference>
<sequence length="278" mass="31974">MNHPVKRKRITKEFKREIKKKESIEHSKPKVESLKEETKLKEASNLAQEAKPILKNKALFDKETNYFEAEGATYIEKKSAQLDQCKLELEIDAERERDLDSQRIEPFTLPTSEELEFEKTQPIDMTKLDTRIKSIIAVLHNFKNLKALGSHRSDYTEQLCRDLCEYYGYNEFLLFSFFKIFGVSEICDFLDANEVPRPLTIRVNTLKARRRDVAQALIHRGVNCDPIGKWSKVGLVVFDSPIPVGATPEYLSGQYTLQTASSFLPVLSLQPQEGSLKK</sequence>
<accession>A0AA38HHF4</accession>
<evidence type="ECO:0000256" key="9">
    <source>
        <dbReference type="PROSITE-ProRule" id="PRU01023"/>
    </source>
</evidence>
<dbReference type="FunFam" id="3.30.70.1170:FF:000001">
    <property type="entry name" value="Ribosomal RNA methyltransferase Nop2"/>
    <property type="match status" value="1"/>
</dbReference>
<keyword evidence="12" id="KW-1185">Reference proteome</keyword>
<comment type="caution">
    <text evidence="11">The sequence shown here is derived from an EMBL/GenBank/DDBJ whole genome shotgun (WGS) entry which is preliminary data.</text>
</comment>
<evidence type="ECO:0000256" key="1">
    <source>
        <dbReference type="ARBA" id="ARBA00004604"/>
    </source>
</evidence>
<dbReference type="GO" id="GO:0003723">
    <property type="term" value="F:RNA binding"/>
    <property type="evidence" value="ECO:0007669"/>
    <property type="project" value="UniProtKB-UniRule"/>
</dbReference>
<keyword evidence="3" id="KW-0690">Ribosome biogenesis</keyword>
<dbReference type="PANTHER" id="PTHR22807:SF30">
    <property type="entry name" value="28S RRNA (CYTOSINE(4447)-C(5))-METHYLTRANSFERASE-RELATED"/>
    <property type="match status" value="1"/>
</dbReference>
<evidence type="ECO:0000256" key="3">
    <source>
        <dbReference type="ARBA" id="ARBA00022517"/>
    </source>
</evidence>
<keyword evidence="8" id="KW-0539">Nucleus</keyword>
<evidence type="ECO:0000313" key="12">
    <source>
        <dbReference type="Proteomes" id="UP001168821"/>
    </source>
</evidence>
<dbReference type="Proteomes" id="UP001168821">
    <property type="component" value="Unassembled WGS sequence"/>
</dbReference>
<dbReference type="InterPro" id="IPR001678">
    <property type="entry name" value="MeTrfase_RsmB-F_NOP2_dom"/>
</dbReference>
<dbReference type="Pfam" id="PF22458">
    <property type="entry name" value="RsmF-B_ferredox"/>
    <property type="match status" value="1"/>
</dbReference>
<dbReference type="InterPro" id="IPR023267">
    <property type="entry name" value="RCMT"/>
</dbReference>
<evidence type="ECO:0000256" key="6">
    <source>
        <dbReference type="ARBA" id="ARBA00022691"/>
    </source>
</evidence>
<protein>
    <recommendedName>
        <fullName evidence="10">SAM-dependent MTase RsmB/NOP-type domain-containing protein</fullName>
    </recommendedName>
</protein>
<proteinExistence type="inferred from homology"/>
<reference evidence="11" key="1">
    <citation type="journal article" date="2023" name="G3 (Bethesda)">
        <title>Whole genome assemblies of Zophobas morio and Tenebrio molitor.</title>
        <authorList>
            <person name="Kaur S."/>
            <person name="Stinson S.A."/>
            <person name="diCenzo G.C."/>
        </authorList>
    </citation>
    <scope>NUCLEOTIDE SEQUENCE</scope>
    <source>
        <strain evidence="11">QUZm001</strain>
    </source>
</reference>
<dbReference type="PRINTS" id="PR02012">
    <property type="entry name" value="RCMTNOP2"/>
</dbReference>
<evidence type="ECO:0000259" key="10">
    <source>
        <dbReference type="PROSITE" id="PS51686"/>
    </source>
</evidence>